<reference evidence="1" key="1">
    <citation type="submission" date="2018-11" db="EMBL/GenBank/DDBJ databases">
        <authorList>
            <consortium name="PulseNet: The National Subtyping Network for Foodborne Disease Surveillance"/>
            <person name="Tarr C.L."/>
            <person name="Trees E."/>
            <person name="Katz L.S."/>
            <person name="Carleton-Romer H.A."/>
            <person name="Stroika S."/>
            <person name="Kucerova Z."/>
            <person name="Roache K.F."/>
            <person name="Sabol A.L."/>
            <person name="Besser J."/>
            <person name="Gerner-Smidt P."/>
        </authorList>
    </citation>
    <scope>NUCLEOTIDE SEQUENCE [LARGE SCALE GENOMIC DNA]</scope>
    <source>
        <strain evidence="1">PNUSAS058450</strain>
    </source>
</reference>
<protein>
    <recommendedName>
        <fullName evidence="2">Zinc chelation protein SecC</fullName>
    </recommendedName>
</protein>
<evidence type="ECO:0000313" key="1">
    <source>
        <dbReference type="EMBL" id="MGD31992.1"/>
    </source>
</evidence>
<dbReference type="Proteomes" id="UP000885336">
    <property type="component" value="Unassembled WGS sequence"/>
</dbReference>
<comment type="caution">
    <text evidence="1">The sequence shown here is derived from an EMBL/GenBank/DDBJ whole genome shotgun (WGS) entry which is preliminary data.</text>
</comment>
<accession>A0A3I2BAH2</accession>
<evidence type="ECO:0008006" key="2">
    <source>
        <dbReference type="Google" id="ProtNLM"/>
    </source>
</evidence>
<dbReference type="RefSeq" id="WP_053510556.1">
    <property type="nucleotide sequence ID" value="NZ_MXMT01000005.1"/>
</dbReference>
<gene>
    <name evidence="1" type="ORF">EE393_24470</name>
</gene>
<sequence>MRHPIAAQLAAPETKEFCQKIVPGIQPVLLNNVPFPGAEEMDCFFNVDRAIEQYGGKAIYGWAIWQIPGVYIEAEFHCIWENDTGDMLDITPYPYRMDSILFLPDNTRMYTGKQVDNIRQALVDDPDVIRWLYLARKRFEILNTGDLANQHGRIELPSKLAKEYSKVMDEIDRLNSRLKRRYS</sequence>
<dbReference type="EMBL" id="RNKS01000139">
    <property type="protein sequence ID" value="MGD31992.1"/>
    <property type="molecule type" value="Genomic_DNA"/>
</dbReference>
<organism evidence="1">
    <name type="scientific">Salmonella enterica</name>
    <name type="common">Salmonella choleraesuis</name>
    <dbReference type="NCBI Taxonomy" id="28901"/>
    <lineage>
        <taxon>Bacteria</taxon>
        <taxon>Pseudomonadati</taxon>
        <taxon>Pseudomonadota</taxon>
        <taxon>Gammaproteobacteria</taxon>
        <taxon>Enterobacterales</taxon>
        <taxon>Enterobacteriaceae</taxon>
        <taxon>Salmonella</taxon>
    </lineage>
</organism>
<name>A0A3I2BAH2_SALER</name>
<dbReference type="AlphaFoldDB" id="A0A3I2BAH2"/>
<proteinExistence type="predicted"/>